<dbReference type="PRINTS" id="PR00190">
    <property type="entry name" value="ACTIN"/>
</dbReference>
<sequence length="620" mass="68116">MGCGSSSVQVSMAAEPKSNQAEKASLQQVNDNTSDYSSCGNLTSVVDEDARRLSVLTVRSGNLKFNEYSNDDSPMIAVRSLSTVKPANLTDTPPMKQAIKNSMFVNKIAGKRDEKFPEFRPKRTRPGHRINLVPLTSQRYASLSLPNSPLVRVKERPEAEFSGKSSMVDLRSDKNLSQEETQVLLNRALKELSKSLSDSHGSIFHIGAEDDNNITRTASSSPTLSPHLHRISVNSTEQLCLQGKAVVMDIGSGFCKAGLSYDDVPSVVFPTLLGRASDASAIPGVSKDAIFVGNDVMLRRGALTLSRPVQRGVVIDWDDWRNTVDHILNMELKLDKDDISAVFPESPLSTRAAREKTTEIMFENISAARLYQGSSAPMTLHAFNMTSGLMVSVGHDVTSCVPVIQGNVKKGSVRALELGGADITKKLKDFLHEGGKEVKNGKGDSIAKAMMERLCYVTYNGSHEDDNTITRKQRTYSLPTGTAVNLDKEKFLAPEILFRPETYDGNSSSQTGLHKLCVESVNACKNDDNDEVTQDLYKNVVLVGGASLLPGLSQRLKEELVALLPHLTESDIKVHAYPKRQYATWRGAALMTSLHSSRGRWMTKADYDEYGPTIVHRKFF</sequence>
<feature type="region of interest" description="Disordered" evidence="2">
    <location>
        <begin position="1"/>
        <end position="33"/>
    </location>
</feature>
<name>A0ABP0GZF7_CLALP</name>
<dbReference type="EMBL" id="CAWYQH010000152">
    <property type="protein sequence ID" value="CAK8696029.1"/>
    <property type="molecule type" value="Genomic_DNA"/>
</dbReference>
<dbReference type="Gene3D" id="3.90.640.10">
    <property type="entry name" value="Actin, Chain A, domain 4"/>
    <property type="match status" value="1"/>
</dbReference>
<comment type="caution">
    <text evidence="3">The sequence shown here is derived from an EMBL/GenBank/DDBJ whole genome shotgun (WGS) entry which is preliminary data.</text>
</comment>
<feature type="compositionally biased region" description="Polar residues" evidence="2">
    <location>
        <begin position="17"/>
        <end position="33"/>
    </location>
</feature>
<organism evidence="3 4">
    <name type="scientific">Clavelina lepadiformis</name>
    <name type="common">Light-bulb sea squirt</name>
    <name type="synonym">Ascidia lepadiformis</name>
    <dbReference type="NCBI Taxonomy" id="159417"/>
    <lineage>
        <taxon>Eukaryota</taxon>
        <taxon>Metazoa</taxon>
        <taxon>Chordata</taxon>
        <taxon>Tunicata</taxon>
        <taxon>Ascidiacea</taxon>
        <taxon>Aplousobranchia</taxon>
        <taxon>Clavelinidae</taxon>
        <taxon>Clavelina</taxon>
    </lineage>
</organism>
<accession>A0ABP0GZF7</accession>
<keyword evidence="4" id="KW-1185">Reference proteome</keyword>
<evidence type="ECO:0000313" key="4">
    <source>
        <dbReference type="Proteomes" id="UP001642483"/>
    </source>
</evidence>
<dbReference type="SMART" id="SM00268">
    <property type="entry name" value="ACTIN"/>
    <property type="match status" value="1"/>
</dbReference>
<protein>
    <recommendedName>
        <fullName evidence="5">Actin</fullName>
    </recommendedName>
</protein>
<comment type="similarity">
    <text evidence="1">Belongs to the actin family.</text>
</comment>
<dbReference type="Pfam" id="PF00022">
    <property type="entry name" value="Actin"/>
    <property type="match status" value="1"/>
</dbReference>
<dbReference type="InterPro" id="IPR004000">
    <property type="entry name" value="Actin"/>
</dbReference>
<evidence type="ECO:0008006" key="5">
    <source>
        <dbReference type="Google" id="ProtNLM"/>
    </source>
</evidence>
<gene>
    <name evidence="3" type="ORF">CVLEPA_LOCUS29221</name>
</gene>
<proteinExistence type="inferred from homology"/>
<reference evidence="3 4" key="1">
    <citation type="submission" date="2024-02" db="EMBL/GenBank/DDBJ databases">
        <authorList>
            <person name="Daric V."/>
            <person name="Darras S."/>
        </authorList>
    </citation>
    <scope>NUCLEOTIDE SEQUENCE [LARGE SCALE GENOMIC DNA]</scope>
</reference>
<dbReference type="PANTHER" id="PTHR11937">
    <property type="entry name" value="ACTIN"/>
    <property type="match status" value="1"/>
</dbReference>
<dbReference type="Gene3D" id="3.30.420.40">
    <property type="match status" value="2"/>
</dbReference>
<dbReference type="Proteomes" id="UP001642483">
    <property type="component" value="Unassembled WGS sequence"/>
</dbReference>
<dbReference type="InterPro" id="IPR043129">
    <property type="entry name" value="ATPase_NBD"/>
</dbReference>
<feature type="compositionally biased region" description="Polar residues" evidence="2">
    <location>
        <begin position="1"/>
        <end position="10"/>
    </location>
</feature>
<evidence type="ECO:0000256" key="2">
    <source>
        <dbReference type="SAM" id="MobiDB-lite"/>
    </source>
</evidence>
<dbReference type="SUPFAM" id="SSF53067">
    <property type="entry name" value="Actin-like ATPase domain"/>
    <property type="match status" value="2"/>
</dbReference>
<evidence type="ECO:0000313" key="3">
    <source>
        <dbReference type="EMBL" id="CAK8696029.1"/>
    </source>
</evidence>
<evidence type="ECO:0000256" key="1">
    <source>
        <dbReference type="RuleBase" id="RU000487"/>
    </source>
</evidence>